<dbReference type="RefSeq" id="WP_183556331.1">
    <property type="nucleotide sequence ID" value="NZ_JACHBX010000004.1"/>
</dbReference>
<keyword evidence="14" id="KW-0328">Glycosyltransferase</keyword>
<evidence type="ECO:0000256" key="5">
    <source>
        <dbReference type="ARBA" id="ARBA00022519"/>
    </source>
</evidence>
<feature type="domain" description="3-deoxy-D-manno-octulosonic-acid transferase N-terminal" evidence="13">
    <location>
        <begin position="34"/>
        <end position="213"/>
    </location>
</feature>
<dbReference type="GO" id="GO:0009245">
    <property type="term" value="P:lipid A biosynthetic process"/>
    <property type="evidence" value="ECO:0007669"/>
    <property type="project" value="TreeGrafter"/>
</dbReference>
<dbReference type="GO" id="GO:0005886">
    <property type="term" value="C:plasma membrane"/>
    <property type="evidence" value="ECO:0007669"/>
    <property type="project" value="UniProtKB-SubCell"/>
</dbReference>
<dbReference type="InterPro" id="IPR038107">
    <property type="entry name" value="Glycos_transf_N_sf"/>
</dbReference>
<evidence type="ECO:0000256" key="3">
    <source>
        <dbReference type="ARBA" id="ARBA00012621"/>
    </source>
</evidence>
<evidence type="ECO:0000256" key="7">
    <source>
        <dbReference type="ARBA" id="ARBA00031445"/>
    </source>
</evidence>
<dbReference type="GO" id="GO:0009244">
    <property type="term" value="P:lipopolysaccharide core region biosynthetic process"/>
    <property type="evidence" value="ECO:0007669"/>
    <property type="project" value="UniProtKB-UniRule"/>
</dbReference>
<evidence type="ECO:0000256" key="1">
    <source>
        <dbReference type="ARBA" id="ARBA00004196"/>
    </source>
</evidence>
<keyword evidence="5" id="KW-0997">Cell inner membrane</keyword>
<dbReference type="SUPFAM" id="SSF53756">
    <property type="entry name" value="UDP-Glycosyltransferase/glycogen phosphorylase"/>
    <property type="match status" value="1"/>
</dbReference>
<evidence type="ECO:0000256" key="8">
    <source>
        <dbReference type="ARBA" id="ARBA00049183"/>
    </source>
</evidence>
<feature type="active site" description="Proton acceptor" evidence="9">
    <location>
        <position position="61"/>
    </location>
</feature>
<organism evidence="14 15">
    <name type="scientific">Massilia aurea</name>
    <dbReference type="NCBI Taxonomy" id="373040"/>
    <lineage>
        <taxon>Bacteria</taxon>
        <taxon>Pseudomonadati</taxon>
        <taxon>Pseudomonadota</taxon>
        <taxon>Betaproteobacteria</taxon>
        <taxon>Burkholderiales</taxon>
        <taxon>Oxalobacteraceae</taxon>
        <taxon>Telluria group</taxon>
        <taxon>Massilia</taxon>
    </lineage>
</organism>
<evidence type="ECO:0000256" key="10">
    <source>
        <dbReference type="PIRSR" id="PIRSR639901-2"/>
    </source>
</evidence>
<sequence>MNRTLYSSLWWLAMPAVLGRLWWRGRKEPGYRAHWDERLSLGGPTAGERPTIMVHAVSVGETRASEPLVDALLLAYPECRILLTHMTPTGRATGRDLFARHGERVVQAYLPYDTGWMTTRFLRRYRPRACILMETEVWPNLIHACTRQNVPIVLANARLSERSLKRGRKAGAVMLEAARSFTMVAAQTDADAARIVSLGAPNVVVTGSVKFDIVPPPSALEKGAWLRTRIDGAGRRPVFLCASTREGEEALILEAWRQNRDKPQNALLLLVPRHPQRFDDVAKLVEAGGLTLARRSQLDADNTAGIDADVLLGDSMGEMFAYYAACDCAYIGGSLLPLGGQNLIEACALGKPVLVGEHTFNFLDATIDAVDGGAALRVPDADALVREAARLLHDDAARGAMGARALAFAGRHRGATLRTVELVQRLIG</sequence>
<dbReference type="Pfam" id="PF00534">
    <property type="entry name" value="Glycos_transf_1"/>
    <property type="match status" value="1"/>
</dbReference>
<dbReference type="PANTHER" id="PTHR42755:SF1">
    <property type="entry name" value="3-DEOXY-D-MANNO-OCTULOSONIC ACID TRANSFERASE, MITOCHONDRIAL-RELATED"/>
    <property type="match status" value="1"/>
</dbReference>
<dbReference type="GO" id="GO:0043842">
    <property type="term" value="F:Kdo transferase activity"/>
    <property type="evidence" value="ECO:0007669"/>
    <property type="project" value="UniProtKB-EC"/>
</dbReference>
<gene>
    <name evidence="14" type="ORF">HD842_003847</name>
</gene>
<reference evidence="14 15" key="1">
    <citation type="submission" date="2020-08" db="EMBL/GenBank/DDBJ databases">
        <title>The Agave Microbiome: Exploring the role of microbial communities in plant adaptations to desert environments.</title>
        <authorList>
            <person name="Partida-Martinez L.P."/>
        </authorList>
    </citation>
    <scope>NUCLEOTIDE SEQUENCE [LARGE SCALE GENOMIC DNA]</scope>
    <source>
        <strain evidence="14 15">AT3.2</strain>
    </source>
</reference>
<keyword evidence="15" id="KW-1185">Reference proteome</keyword>
<keyword evidence="6 11" id="KW-0808">Transferase</keyword>
<evidence type="ECO:0000313" key="14">
    <source>
        <dbReference type="EMBL" id="MBB6135680.1"/>
    </source>
</evidence>
<dbReference type="InterPro" id="IPR007507">
    <property type="entry name" value="Glycos_transf_N"/>
</dbReference>
<dbReference type="Gene3D" id="3.40.50.2000">
    <property type="entry name" value="Glycogen Phosphorylase B"/>
    <property type="match status" value="1"/>
</dbReference>
<keyword evidence="11" id="KW-0448">Lipopolysaccharide biosynthesis</keyword>
<dbReference type="InterPro" id="IPR001296">
    <property type="entry name" value="Glyco_trans_1"/>
</dbReference>
<comment type="function">
    <text evidence="11">Involved in lipopolysaccharide (LPS) biosynthesis. Catalyzes the transfer of 3-deoxy-D-manno-octulosonate (Kdo) residue(s) from CMP-Kdo to lipid IV(A), the tetraacyldisaccharide-1,4'-bisphosphate precursor of lipid A.</text>
</comment>
<dbReference type="Pfam" id="PF04413">
    <property type="entry name" value="Glycos_transf_N"/>
    <property type="match status" value="1"/>
</dbReference>
<dbReference type="AlphaFoldDB" id="A0A7W9X3B5"/>
<dbReference type="Proteomes" id="UP000540787">
    <property type="component" value="Unassembled WGS sequence"/>
</dbReference>
<protein>
    <recommendedName>
        <fullName evidence="4 11">3-deoxy-D-manno-octulosonic acid transferase</fullName>
        <shortName evidence="11">Kdo transferase</shortName>
        <ecNumber evidence="3 11">2.4.99.12</ecNumber>
    </recommendedName>
    <alternativeName>
        <fullName evidence="7 11">Lipid IV(A) 3-deoxy-D-manno-octulosonic acid transferase</fullName>
    </alternativeName>
</protein>
<dbReference type="NCBIfam" id="NF004386">
    <property type="entry name" value="PRK05749.1-2"/>
    <property type="match status" value="1"/>
</dbReference>
<evidence type="ECO:0000313" key="15">
    <source>
        <dbReference type="Proteomes" id="UP000540787"/>
    </source>
</evidence>
<dbReference type="EMBL" id="JACHBX010000004">
    <property type="protein sequence ID" value="MBB6135680.1"/>
    <property type="molecule type" value="Genomic_DNA"/>
</dbReference>
<comment type="caution">
    <text evidence="14">The sequence shown here is derived from an EMBL/GenBank/DDBJ whole genome shotgun (WGS) entry which is preliminary data.</text>
</comment>
<evidence type="ECO:0000256" key="9">
    <source>
        <dbReference type="PIRSR" id="PIRSR639901-1"/>
    </source>
</evidence>
<name>A0A7W9X3B5_9BURK</name>
<dbReference type="GO" id="GO:0030313">
    <property type="term" value="C:cell envelope"/>
    <property type="evidence" value="ECO:0007669"/>
    <property type="project" value="UniProtKB-SubCell"/>
</dbReference>
<dbReference type="PANTHER" id="PTHR42755">
    <property type="entry name" value="3-DEOXY-MANNO-OCTULOSONATE CYTIDYLYLTRANSFERASE"/>
    <property type="match status" value="1"/>
</dbReference>
<evidence type="ECO:0000259" key="13">
    <source>
        <dbReference type="Pfam" id="PF04413"/>
    </source>
</evidence>
<evidence type="ECO:0000256" key="11">
    <source>
        <dbReference type="RuleBase" id="RU365103"/>
    </source>
</evidence>
<comment type="catalytic activity">
    <reaction evidence="8 11">
        <text>lipid IVA (E. coli) + CMP-3-deoxy-beta-D-manno-octulosonate = alpha-Kdo-(2-&gt;6)-lipid IVA (E. coli) + CMP + H(+)</text>
        <dbReference type="Rhea" id="RHEA:28066"/>
        <dbReference type="ChEBI" id="CHEBI:15378"/>
        <dbReference type="ChEBI" id="CHEBI:58603"/>
        <dbReference type="ChEBI" id="CHEBI:60364"/>
        <dbReference type="ChEBI" id="CHEBI:60377"/>
        <dbReference type="ChEBI" id="CHEBI:85987"/>
        <dbReference type="EC" id="2.4.99.12"/>
    </reaction>
</comment>
<keyword evidence="5" id="KW-0472">Membrane</keyword>
<evidence type="ECO:0000256" key="2">
    <source>
        <dbReference type="ARBA" id="ARBA00004713"/>
    </source>
</evidence>
<dbReference type="UniPathway" id="UPA00958"/>
<evidence type="ECO:0000256" key="4">
    <source>
        <dbReference type="ARBA" id="ARBA00019077"/>
    </source>
</evidence>
<evidence type="ECO:0000256" key="6">
    <source>
        <dbReference type="ARBA" id="ARBA00022679"/>
    </source>
</evidence>
<comment type="similarity">
    <text evidence="11">Belongs to the glycosyltransferase group 1 family.</text>
</comment>
<accession>A0A7W9X3B5</accession>
<dbReference type="Gene3D" id="3.40.50.11720">
    <property type="entry name" value="3-Deoxy-D-manno-octulosonic-acid transferase, N-terminal domain"/>
    <property type="match status" value="1"/>
</dbReference>
<dbReference type="InterPro" id="IPR039901">
    <property type="entry name" value="Kdotransferase"/>
</dbReference>
<comment type="subcellular location">
    <subcellularLocation>
        <location evidence="1">Cell envelope</location>
    </subcellularLocation>
    <subcellularLocation>
        <location evidence="11">Cell membrane</location>
    </subcellularLocation>
</comment>
<keyword evidence="11" id="KW-1003">Cell membrane</keyword>
<proteinExistence type="inferred from homology"/>
<evidence type="ECO:0000259" key="12">
    <source>
        <dbReference type="Pfam" id="PF00534"/>
    </source>
</evidence>
<feature type="site" description="Transition state stabilizer" evidence="10">
    <location>
        <position position="210"/>
    </location>
</feature>
<dbReference type="EC" id="2.4.99.12" evidence="3 11"/>
<feature type="domain" description="Glycosyl transferase family 1" evidence="12">
    <location>
        <begin position="247"/>
        <end position="405"/>
    </location>
</feature>
<feature type="site" description="Transition state stabilizer" evidence="10">
    <location>
        <position position="134"/>
    </location>
</feature>
<comment type="pathway">
    <text evidence="2 11">Bacterial outer membrane biogenesis; LPS core biosynthesis.</text>
</comment>